<feature type="compositionally biased region" description="Basic residues" evidence="1">
    <location>
        <begin position="107"/>
        <end position="119"/>
    </location>
</feature>
<proteinExistence type="predicted"/>
<reference evidence="2 3" key="1">
    <citation type="submission" date="2013-08" db="EMBL/GenBank/DDBJ databases">
        <title>Gluconobacter thailandicus NBRC 3257 whole genome sequence.</title>
        <authorList>
            <person name="Matsutani M."/>
            <person name="Yakushi T."/>
            <person name="Matsushita K."/>
        </authorList>
    </citation>
    <scope>NUCLEOTIDE SEQUENCE [LARGE SCALE GENOMIC DNA]</scope>
    <source>
        <strain evidence="2 3">NBRC 3257</strain>
    </source>
</reference>
<dbReference type="EMBL" id="BASM01000026">
    <property type="protein sequence ID" value="GAD27024.1"/>
    <property type="molecule type" value="Genomic_DNA"/>
</dbReference>
<gene>
    <name evidence="2" type="ORF">NBRC3257_2023</name>
</gene>
<protein>
    <recommendedName>
        <fullName evidence="4">Transposase</fullName>
    </recommendedName>
</protein>
<evidence type="ECO:0000313" key="2">
    <source>
        <dbReference type="EMBL" id="GAD27024.1"/>
    </source>
</evidence>
<dbReference type="Proteomes" id="UP000018209">
    <property type="component" value="Unassembled WGS sequence"/>
</dbReference>
<name>A0ABQ0IXT6_GLUTH</name>
<evidence type="ECO:0000313" key="3">
    <source>
        <dbReference type="Proteomes" id="UP000018209"/>
    </source>
</evidence>
<comment type="caution">
    <text evidence="2">The sequence shown here is derived from an EMBL/GenBank/DDBJ whole genome shotgun (WGS) entry which is preliminary data.</text>
</comment>
<feature type="region of interest" description="Disordered" evidence="1">
    <location>
        <begin position="86"/>
        <end position="119"/>
    </location>
</feature>
<accession>A0ABQ0IXT6</accession>
<sequence length="119" mass="14067">MHLRAPFRISDKCGGFWHFVLKDQDMRAFHGQMSDNQPIRRNQAEKEKQLRDLKETLASMKSHTSPALKESVQRRIKELETELRAAAREKATRVASRTEQPQDQQRQRRAPRRNTIRSM</sequence>
<keyword evidence="3" id="KW-1185">Reference proteome</keyword>
<organism evidence="2 3">
    <name type="scientific">Gluconobacter thailandicus NBRC 3257</name>
    <dbReference type="NCBI Taxonomy" id="1381097"/>
    <lineage>
        <taxon>Bacteria</taxon>
        <taxon>Pseudomonadati</taxon>
        <taxon>Pseudomonadota</taxon>
        <taxon>Alphaproteobacteria</taxon>
        <taxon>Acetobacterales</taxon>
        <taxon>Acetobacteraceae</taxon>
        <taxon>Gluconobacter</taxon>
    </lineage>
</organism>
<evidence type="ECO:0008006" key="4">
    <source>
        <dbReference type="Google" id="ProtNLM"/>
    </source>
</evidence>
<evidence type="ECO:0000256" key="1">
    <source>
        <dbReference type="SAM" id="MobiDB-lite"/>
    </source>
</evidence>